<dbReference type="Proteomes" id="UP001440612">
    <property type="component" value="Chromosome"/>
</dbReference>
<keyword evidence="1" id="KW-1133">Transmembrane helix</keyword>
<accession>A0ABZ3IDL5</accession>
<evidence type="ECO:0000256" key="1">
    <source>
        <dbReference type="SAM" id="Phobius"/>
    </source>
</evidence>
<gene>
    <name evidence="2" type="ORF">AABB29_20770</name>
</gene>
<protein>
    <submittedName>
        <fullName evidence="2">Uncharacterized protein</fullName>
    </submittedName>
</protein>
<keyword evidence="1" id="KW-0472">Membrane</keyword>
<organism evidence="2 3">
    <name type="scientific">Yoonia phaeophyticola</name>
    <dbReference type="NCBI Taxonomy" id="3137369"/>
    <lineage>
        <taxon>Bacteria</taxon>
        <taxon>Pseudomonadati</taxon>
        <taxon>Pseudomonadota</taxon>
        <taxon>Alphaproteobacteria</taxon>
        <taxon>Rhodobacterales</taxon>
        <taxon>Paracoccaceae</taxon>
        <taxon>Yoonia</taxon>
    </lineage>
</organism>
<name>A0ABZ3IDL5_9RHOB</name>
<reference evidence="3" key="1">
    <citation type="submission" date="2024-04" db="EMBL/GenBank/DDBJ databases">
        <title>Phylogenomic analyses of a clade within the roseobacter group suggest taxonomic reassignments of species of the genera Aestuariivita, Citreicella, Loktanella, Nautella, Pelagibaca, Ruegeria, Thalassobius, Thiobacimonas and Tropicibacter, and the proposal o.</title>
        <authorList>
            <person name="Jeon C.O."/>
        </authorList>
    </citation>
    <scope>NUCLEOTIDE SEQUENCE [LARGE SCALE GENOMIC DNA]</scope>
    <source>
        <strain evidence="3">BS5-3</strain>
    </source>
</reference>
<evidence type="ECO:0000313" key="3">
    <source>
        <dbReference type="Proteomes" id="UP001440612"/>
    </source>
</evidence>
<keyword evidence="1" id="KW-0812">Transmembrane</keyword>
<evidence type="ECO:0000313" key="2">
    <source>
        <dbReference type="EMBL" id="XFO62958.1"/>
    </source>
</evidence>
<feature type="transmembrane region" description="Helical" evidence="1">
    <location>
        <begin position="12"/>
        <end position="31"/>
    </location>
</feature>
<dbReference type="RefSeq" id="WP_373636615.1">
    <property type="nucleotide sequence ID" value="NZ_CP150951.2"/>
</dbReference>
<keyword evidence="3" id="KW-1185">Reference proteome</keyword>
<sequence length="52" mass="5886">MFVKDIRSEKWNAYRAYALTAAVTIAISLAFDFVDISLWIGGERQSVLEGFD</sequence>
<proteinExistence type="predicted"/>
<dbReference type="EMBL" id="CP150951">
    <property type="protein sequence ID" value="XFO62958.1"/>
    <property type="molecule type" value="Genomic_DNA"/>
</dbReference>